<sequence>MGICLGAPDNNINFQLQQARALQTKEKHLLLLGTGSSGKSTLFKQLGQNNSLKKQNRKYIQGERFVTQDYVHALQAIRTNCVQAIITLLKKSEQLYLRGHKHCHVNFEDTKIASSVMELYKWWMSVGQVVFNAHSERNVPVENTVVIGRGDTFNGGDGGFPKPMPQKMEKNSSQVMLVLPSSQDDHYNDYYDNNNNNSNNKQKTHIANENKSQHHANQISIIYPMSTNANSYDWDTIERMGKIIKRLWDLQGVRNTFNERNSFSFPDNMDFYLNKVEDIMKFAYVCTEEDCLK</sequence>
<keyword evidence="3" id="KW-0342">GTP-binding</keyword>
<gene>
    <name evidence="6" type="ORF">RFI_12969</name>
</gene>
<dbReference type="PRINTS" id="PR00318">
    <property type="entry name" value="GPROTEINA"/>
</dbReference>
<dbReference type="PANTHER" id="PTHR10218">
    <property type="entry name" value="GTP-BINDING PROTEIN ALPHA SUBUNIT"/>
    <property type="match status" value="1"/>
</dbReference>
<dbReference type="Pfam" id="PF00503">
    <property type="entry name" value="G-alpha"/>
    <property type="match status" value="1"/>
</dbReference>
<evidence type="ECO:0000256" key="1">
    <source>
        <dbReference type="ARBA" id="ARBA00022723"/>
    </source>
</evidence>
<keyword evidence="5" id="KW-0460">Magnesium</keyword>
<dbReference type="InterPro" id="IPR011025">
    <property type="entry name" value="GproteinA_insert"/>
</dbReference>
<dbReference type="GO" id="GO:0001664">
    <property type="term" value="F:G protein-coupled receptor binding"/>
    <property type="evidence" value="ECO:0007669"/>
    <property type="project" value="TreeGrafter"/>
</dbReference>
<dbReference type="PROSITE" id="PS51882">
    <property type="entry name" value="G_ALPHA"/>
    <property type="match status" value="1"/>
</dbReference>
<feature type="non-terminal residue" evidence="6">
    <location>
        <position position="293"/>
    </location>
</feature>
<dbReference type="SUPFAM" id="SSF52540">
    <property type="entry name" value="P-loop containing nucleoside triphosphate hydrolases"/>
    <property type="match status" value="1"/>
</dbReference>
<accession>X6NEJ8</accession>
<dbReference type="AlphaFoldDB" id="X6NEJ8"/>
<comment type="caution">
    <text evidence="6">The sequence shown here is derived from an EMBL/GenBank/DDBJ whole genome shotgun (WGS) entry which is preliminary data.</text>
</comment>
<dbReference type="GO" id="GO:0005834">
    <property type="term" value="C:heterotrimeric G-protein complex"/>
    <property type="evidence" value="ECO:0007669"/>
    <property type="project" value="TreeGrafter"/>
</dbReference>
<dbReference type="GO" id="GO:0005737">
    <property type="term" value="C:cytoplasm"/>
    <property type="evidence" value="ECO:0007669"/>
    <property type="project" value="TreeGrafter"/>
</dbReference>
<dbReference type="GO" id="GO:0031683">
    <property type="term" value="F:G-protein beta/gamma-subunit complex binding"/>
    <property type="evidence" value="ECO:0007669"/>
    <property type="project" value="InterPro"/>
</dbReference>
<evidence type="ECO:0000256" key="4">
    <source>
        <dbReference type="ARBA" id="ARBA00023224"/>
    </source>
</evidence>
<keyword evidence="1 5" id="KW-0479">Metal-binding</keyword>
<dbReference type="GO" id="GO:0005525">
    <property type="term" value="F:GTP binding"/>
    <property type="evidence" value="ECO:0007669"/>
    <property type="project" value="UniProtKB-KW"/>
</dbReference>
<evidence type="ECO:0000256" key="3">
    <source>
        <dbReference type="ARBA" id="ARBA00023134"/>
    </source>
</evidence>
<dbReference type="SUPFAM" id="SSF47895">
    <property type="entry name" value="Transducin (alpha subunit), insertion domain"/>
    <property type="match status" value="1"/>
</dbReference>
<dbReference type="PANTHER" id="PTHR10218:SF302">
    <property type="entry name" value="GUANINE NUCLEOTIDE-BINDING PROTEIN ALPHA-5 SUBUNIT"/>
    <property type="match status" value="1"/>
</dbReference>
<dbReference type="OrthoDB" id="5817230at2759"/>
<evidence type="ECO:0000313" key="7">
    <source>
        <dbReference type="Proteomes" id="UP000023152"/>
    </source>
</evidence>
<feature type="binding site" evidence="5">
    <location>
        <position position="40"/>
    </location>
    <ligand>
        <name>Mg(2+)</name>
        <dbReference type="ChEBI" id="CHEBI:18420"/>
    </ligand>
</feature>
<evidence type="ECO:0000256" key="5">
    <source>
        <dbReference type="PIRSR" id="PIRSR601019-2"/>
    </source>
</evidence>
<keyword evidence="7" id="KW-1185">Reference proteome</keyword>
<dbReference type="Proteomes" id="UP000023152">
    <property type="component" value="Unassembled WGS sequence"/>
</dbReference>
<reference evidence="6 7" key="1">
    <citation type="journal article" date="2013" name="Curr. Biol.">
        <title>The Genome of the Foraminiferan Reticulomyxa filosa.</title>
        <authorList>
            <person name="Glockner G."/>
            <person name="Hulsmann N."/>
            <person name="Schleicher M."/>
            <person name="Noegel A.A."/>
            <person name="Eichinger L."/>
            <person name="Gallinger C."/>
            <person name="Pawlowski J."/>
            <person name="Sierra R."/>
            <person name="Euteneuer U."/>
            <person name="Pillet L."/>
            <person name="Moustafa A."/>
            <person name="Platzer M."/>
            <person name="Groth M."/>
            <person name="Szafranski K."/>
            <person name="Schliwa M."/>
        </authorList>
    </citation>
    <scope>NUCLEOTIDE SEQUENCE [LARGE SCALE GENOMIC DNA]</scope>
</reference>
<dbReference type="Gene3D" id="3.40.50.300">
    <property type="entry name" value="P-loop containing nucleotide triphosphate hydrolases"/>
    <property type="match status" value="1"/>
</dbReference>
<protein>
    <submittedName>
        <fullName evidence="6">Guanine nucleotide binding protein (G protein), alpha inhibiting activity polypeptide a</fullName>
    </submittedName>
</protein>
<dbReference type="EMBL" id="ASPP01009379">
    <property type="protein sequence ID" value="ETO24189.1"/>
    <property type="molecule type" value="Genomic_DNA"/>
</dbReference>
<dbReference type="GO" id="GO:0046872">
    <property type="term" value="F:metal ion binding"/>
    <property type="evidence" value="ECO:0007669"/>
    <property type="project" value="UniProtKB-KW"/>
</dbReference>
<dbReference type="InterPro" id="IPR001019">
    <property type="entry name" value="Gprotein_alpha_su"/>
</dbReference>
<dbReference type="Gene3D" id="1.10.400.10">
    <property type="entry name" value="GI Alpha 1, domain 2-like"/>
    <property type="match status" value="1"/>
</dbReference>
<organism evidence="6 7">
    <name type="scientific">Reticulomyxa filosa</name>
    <dbReference type="NCBI Taxonomy" id="46433"/>
    <lineage>
        <taxon>Eukaryota</taxon>
        <taxon>Sar</taxon>
        <taxon>Rhizaria</taxon>
        <taxon>Retaria</taxon>
        <taxon>Foraminifera</taxon>
        <taxon>Monothalamids</taxon>
        <taxon>Reticulomyxidae</taxon>
        <taxon>Reticulomyxa</taxon>
    </lineage>
</organism>
<evidence type="ECO:0000256" key="2">
    <source>
        <dbReference type="ARBA" id="ARBA00022741"/>
    </source>
</evidence>
<dbReference type="GO" id="GO:0003924">
    <property type="term" value="F:GTPase activity"/>
    <property type="evidence" value="ECO:0007669"/>
    <property type="project" value="InterPro"/>
</dbReference>
<dbReference type="GO" id="GO:0007188">
    <property type="term" value="P:adenylate cyclase-modulating G protein-coupled receptor signaling pathway"/>
    <property type="evidence" value="ECO:0007669"/>
    <property type="project" value="TreeGrafter"/>
</dbReference>
<proteinExistence type="predicted"/>
<evidence type="ECO:0000313" key="6">
    <source>
        <dbReference type="EMBL" id="ETO24189.1"/>
    </source>
</evidence>
<keyword evidence="2" id="KW-0547">Nucleotide-binding</keyword>
<keyword evidence="4" id="KW-0807">Transducer</keyword>
<dbReference type="InterPro" id="IPR027417">
    <property type="entry name" value="P-loop_NTPase"/>
</dbReference>
<name>X6NEJ8_RETFI</name>